<evidence type="ECO:0000313" key="1">
    <source>
        <dbReference type="EMBL" id="KAJ3496674.1"/>
    </source>
</evidence>
<organism evidence="1 2">
    <name type="scientific">Lecanicillium saksenae</name>
    <dbReference type="NCBI Taxonomy" id="468837"/>
    <lineage>
        <taxon>Eukaryota</taxon>
        <taxon>Fungi</taxon>
        <taxon>Dikarya</taxon>
        <taxon>Ascomycota</taxon>
        <taxon>Pezizomycotina</taxon>
        <taxon>Sordariomycetes</taxon>
        <taxon>Hypocreomycetidae</taxon>
        <taxon>Hypocreales</taxon>
        <taxon>Cordycipitaceae</taxon>
        <taxon>Lecanicillium</taxon>
    </lineage>
</organism>
<protein>
    <submittedName>
        <fullName evidence="1">Uncharacterized protein</fullName>
    </submittedName>
</protein>
<keyword evidence="2" id="KW-1185">Reference proteome</keyword>
<dbReference type="Proteomes" id="UP001148737">
    <property type="component" value="Unassembled WGS sequence"/>
</dbReference>
<proteinExistence type="predicted"/>
<accession>A0ACC1R2J0</accession>
<reference evidence="1" key="1">
    <citation type="submission" date="2022-07" db="EMBL/GenBank/DDBJ databases">
        <title>Genome Sequence of Lecanicillium saksenae.</title>
        <authorList>
            <person name="Buettner E."/>
        </authorList>
    </citation>
    <scope>NUCLEOTIDE SEQUENCE</scope>
    <source>
        <strain evidence="1">VT-O1</strain>
    </source>
</reference>
<sequence>MSSSRAKLPGVGVLRSRLNYDDSKSERYKTFQEDCRLFIRRFTTTSGVPGTQLHDRWSQEHIDGMKEMVDAFLNKNNSGNEYWPSERSHPNYNELVYRDQPNTITKRVRQLFFKINQQAISNMRYKSKHGIQSNTGRPDTEQIPSPGAKPAPGSTIHDPIDLESEPYQFTASNGRFPLIINHAPNDFRLSVGRLGDTVNVKTGMPAPSSQATRSPPRASYTSASQAEDVYTVPDDTKIPVRNWTPRERLHLPVADAKRSEGRARPAKQHGKMERPGTEIRKKRARTEDTHLPSKKPRTSDPVRRRSEPQAEQQPQRKSTRVKLQRYQSLYFEEQSPTESSESNSESDIGTEATRTGLAIPPAVSAPISSTQSTQSSEPSSSLPRQTSYDSGLLIQKLPPQATSQPPWTPERPPPPKLTIPPRPIAEQTKPAVPKLAALDTLQSRDSTSEAASMTEPTITNQKHTGSHDEPLAIVVQDPTTTSVSAGPFTMAIAPGVVEESYTSIQQNQIPGANGQSLSQGSQDTLRVPEAPMDASGARTAADSRGSGRRSPSPPELGAHEYAKAVYNQILNTKASHATANADAHDKKQTQPAPVHSKPALPQANAVDSSSQGEKKESTETTKFPSTPRSSASMMRQPTATEHAVRLVVISRRPTVSRSVWTPTVPLQKKTFQQFKDEIPLQLSSDFLGFKFRFVGPEERTVWEVQDGNEYEFQHMKLDMYEAIEEWKEEIQGSDVEMVFQLRIEELRNTIGKYKEADEA</sequence>
<comment type="caution">
    <text evidence="1">The sequence shown here is derived from an EMBL/GenBank/DDBJ whole genome shotgun (WGS) entry which is preliminary data.</text>
</comment>
<name>A0ACC1R2J0_9HYPO</name>
<gene>
    <name evidence="1" type="ORF">NLG97_g2484</name>
</gene>
<evidence type="ECO:0000313" key="2">
    <source>
        <dbReference type="Proteomes" id="UP001148737"/>
    </source>
</evidence>
<dbReference type="EMBL" id="JANAKD010000170">
    <property type="protein sequence ID" value="KAJ3496674.1"/>
    <property type="molecule type" value="Genomic_DNA"/>
</dbReference>